<keyword evidence="3" id="KW-1185">Reference proteome</keyword>
<evidence type="ECO:0000313" key="3">
    <source>
        <dbReference type="Proteomes" id="UP000006727"/>
    </source>
</evidence>
<evidence type="ECO:0000313" key="1">
    <source>
        <dbReference type="EMBL" id="PNR55313.1"/>
    </source>
</evidence>
<dbReference type="InParanoid" id="A0A2K1KNF2"/>
<proteinExistence type="predicted"/>
<protein>
    <submittedName>
        <fullName evidence="1 2">Uncharacterized protein</fullName>
    </submittedName>
</protein>
<accession>A0A2K1KNF2</accession>
<dbReference type="Proteomes" id="UP000006727">
    <property type="component" value="Chromosome 4"/>
</dbReference>
<reference evidence="1 3" key="2">
    <citation type="journal article" date="2018" name="Plant J.">
        <title>The Physcomitrella patens chromosome-scale assembly reveals moss genome structure and evolution.</title>
        <authorList>
            <person name="Lang D."/>
            <person name="Ullrich K.K."/>
            <person name="Murat F."/>
            <person name="Fuchs J."/>
            <person name="Jenkins J."/>
            <person name="Haas F.B."/>
            <person name="Piednoel M."/>
            <person name="Gundlach H."/>
            <person name="Van Bel M."/>
            <person name="Meyberg R."/>
            <person name="Vives C."/>
            <person name="Morata J."/>
            <person name="Symeonidi A."/>
            <person name="Hiss M."/>
            <person name="Muchero W."/>
            <person name="Kamisugi Y."/>
            <person name="Saleh O."/>
            <person name="Blanc G."/>
            <person name="Decker E.L."/>
            <person name="van Gessel N."/>
            <person name="Grimwood J."/>
            <person name="Hayes R.D."/>
            <person name="Graham S.W."/>
            <person name="Gunter L.E."/>
            <person name="McDaniel S.F."/>
            <person name="Hoernstein S.N.W."/>
            <person name="Larsson A."/>
            <person name="Li F.W."/>
            <person name="Perroud P.F."/>
            <person name="Phillips J."/>
            <person name="Ranjan P."/>
            <person name="Rokshar D.S."/>
            <person name="Rothfels C.J."/>
            <person name="Schneider L."/>
            <person name="Shu S."/>
            <person name="Stevenson D.W."/>
            <person name="Thummler F."/>
            <person name="Tillich M."/>
            <person name="Villarreal Aguilar J.C."/>
            <person name="Widiez T."/>
            <person name="Wong G.K."/>
            <person name="Wymore A."/>
            <person name="Zhang Y."/>
            <person name="Zimmer A.D."/>
            <person name="Quatrano R.S."/>
            <person name="Mayer K.F.X."/>
            <person name="Goodstein D."/>
            <person name="Casacuberta J.M."/>
            <person name="Vandepoele K."/>
            <person name="Reski R."/>
            <person name="Cuming A.C."/>
            <person name="Tuskan G.A."/>
            <person name="Maumus F."/>
            <person name="Salse J."/>
            <person name="Schmutz J."/>
            <person name="Rensing S.A."/>
        </authorList>
    </citation>
    <scope>NUCLEOTIDE SEQUENCE [LARGE SCALE GENOMIC DNA]</scope>
    <source>
        <strain evidence="2 3">cv. Gransden 2004</strain>
    </source>
</reference>
<evidence type="ECO:0000313" key="2">
    <source>
        <dbReference type="EnsemblPlants" id="Pp3c4_14498V3.1"/>
    </source>
</evidence>
<dbReference type="Gramene" id="Pp3c4_14498V3.1">
    <property type="protein sequence ID" value="Pp3c4_14498V3.1"/>
    <property type="gene ID" value="Pp3c4_14498"/>
</dbReference>
<name>A0A2K1KNF2_PHYPA</name>
<dbReference type="EMBL" id="ABEU02000004">
    <property type="protein sequence ID" value="PNR55313.1"/>
    <property type="molecule type" value="Genomic_DNA"/>
</dbReference>
<organism evidence="1">
    <name type="scientific">Physcomitrium patens</name>
    <name type="common">Spreading-leaved earth moss</name>
    <name type="synonym">Physcomitrella patens</name>
    <dbReference type="NCBI Taxonomy" id="3218"/>
    <lineage>
        <taxon>Eukaryota</taxon>
        <taxon>Viridiplantae</taxon>
        <taxon>Streptophyta</taxon>
        <taxon>Embryophyta</taxon>
        <taxon>Bryophyta</taxon>
        <taxon>Bryophytina</taxon>
        <taxon>Bryopsida</taxon>
        <taxon>Funariidae</taxon>
        <taxon>Funariales</taxon>
        <taxon>Funariaceae</taxon>
        <taxon>Physcomitrium</taxon>
    </lineage>
</organism>
<sequence length="54" mass="6366">MSKETFKDKNPHTSKPLKSIHTNVCGSIKTKSTKGFTYFFIYIIDYSRFMSTYF</sequence>
<gene>
    <name evidence="1" type="ORF">PHYPA_006209</name>
</gene>
<reference evidence="1 3" key="1">
    <citation type="journal article" date="2008" name="Science">
        <title>The Physcomitrella genome reveals evolutionary insights into the conquest of land by plants.</title>
        <authorList>
            <person name="Rensing S."/>
            <person name="Lang D."/>
            <person name="Zimmer A."/>
            <person name="Terry A."/>
            <person name="Salamov A."/>
            <person name="Shapiro H."/>
            <person name="Nishiyama T."/>
            <person name="Perroud P.-F."/>
            <person name="Lindquist E."/>
            <person name="Kamisugi Y."/>
            <person name="Tanahashi T."/>
            <person name="Sakakibara K."/>
            <person name="Fujita T."/>
            <person name="Oishi K."/>
            <person name="Shin-I T."/>
            <person name="Kuroki Y."/>
            <person name="Toyoda A."/>
            <person name="Suzuki Y."/>
            <person name="Hashimoto A."/>
            <person name="Yamaguchi K."/>
            <person name="Sugano A."/>
            <person name="Kohara Y."/>
            <person name="Fujiyama A."/>
            <person name="Anterola A."/>
            <person name="Aoki S."/>
            <person name="Ashton N."/>
            <person name="Barbazuk W.B."/>
            <person name="Barker E."/>
            <person name="Bennetzen J."/>
            <person name="Bezanilla M."/>
            <person name="Blankenship R."/>
            <person name="Cho S.H."/>
            <person name="Dutcher S."/>
            <person name="Estelle M."/>
            <person name="Fawcett J.A."/>
            <person name="Gundlach H."/>
            <person name="Hanada K."/>
            <person name="Heyl A."/>
            <person name="Hicks K.A."/>
            <person name="Hugh J."/>
            <person name="Lohr M."/>
            <person name="Mayer K."/>
            <person name="Melkozernov A."/>
            <person name="Murata T."/>
            <person name="Nelson D."/>
            <person name="Pils B."/>
            <person name="Prigge M."/>
            <person name="Reiss B."/>
            <person name="Renner T."/>
            <person name="Rombauts S."/>
            <person name="Rushton P."/>
            <person name="Sanderfoot A."/>
            <person name="Schween G."/>
            <person name="Shiu S.-H."/>
            <person name="Stueber K."/>
            <person name="Theodoulou F.L."/>
            <person name="Tu H."/>
            <person name="Van de Peer Y."/>
            <person name="Verrier P.J."/>
            <person name="Waters E."/>
            <person name="Wood A."/>
            <person name="Yang L."/>
            <person name="Cove D."/>
            <person name="Cuming A."/>
            <person name="Hasebe M."/>
            <person name="Lucas S."/>
            <person name="Mishler D.B."/>
            <person name="Reski R."/>
            <person name="Grigoriev I."/>
            <person name="Quatrano R.S."/>
            <person name="Boore J.L."/>
        </authorList>
    </citation>
    <scope>NUCLEOTIDE SEQUENCE [LARGE SCALE GENOMIC DNA]</scope>
    <source>
        <strain evidence="2 3">cv. Gransden 2004</strain>
    </source>
</reference>
<dbReference type="AlphaFoldDB" id="A0A2K1KNF2"/>
<reference evidence="2" key="3">
    <citation type="submission" date="2020-12" db="UniProtKB">
        <authorList>
            <consortium name="EnsemblPlants"/>
        </authorList>
    </citation>
    <scope>IDENTIFICATION</scope>
</reference>
<dbReference type="EnsemblPlants" id="Pp3c4_14498V3.1">
    <property type="protein sequence ID" value="Pp3c4_14498V3.1"/>
    <property type="gene ID" value="Pp3c4_14498"/>
</dbReference>